<proteinExistence type="predicted"/>
<comment type="caution">
    <text evidence="3">The sequence shown here is derived from an EMBL/GenBank/DDBJ whole genome shotgun (WGS) entry which is preliminary data.</text>
</comment>
<protein>
    <submittedName>
        <fullName evidence="3">DUF115 domain-containing protein</fullName>
    </submittedName>
</protein>
<dbReference type="AlphaFoldDB" id="A0AAJ1MPB0"/>
<reference evidence="3 4" key="1">
    <citation type="submission" date="2022-12" db="EMBL/GenBank/DDBJ databases">
        <title>Metagenome assembled genome from gulf of manar.</title>
        <authorList>
            <person name="Kohli P."/>
            <person name="Pk S."/>
            <person name="Venkata Ramana C."/>
            <person name="Sasikala C."/>
        </authorList>
    </citation>
    <scope>NUCLEOTIDE SEQUENCE [LARGE SCALE GENOMIC DNA]</scope>
    <source>
        <strain evidence="3">JB008</strain>
    </source>
</reference>
<dbReference type="Pfam" id="PF01973">
    <property type="entry name" value="MptE-like"/>
    <property type="match status" value="1"/>
</dbReference>
<evidence type="ECO:0000259" key="1">
    <source>
        <dbReference type="Pfam" id="PF01973"/>
    </source>
</evidence>
<organism evidence="3 4">
    <name type="scientific">Candidatus Thalassospirochaeta sargassi</name>
    <dbReference type="NCBI Taxonomy" id="3119039"/>
    <lineage>
        <taxon>Bacteria</taxon>
        <taxon>Pseudomonadati</taxon>
        <taxon>Spirochaetota</taxon>
        <taxon>Spirochaetia</taxon>
        <taxon>Spirochaetales</taxon>
        <taxon>Spirochaetaceae</taxon>
        <taxon>Candidatus Thalassospirochaeta</taxon>
    </lineage>
</organism>
<evidence type="ECO:0000313" key="3">
    <source>
        <dbReference type="EMBL" id="MDC7227494.1"/>
    </source>
</evidence>
<dbReference type="InterPro" id="IPR002826">
    <property type="entry name" value="MptE-like"/>
</dbReference>
<dbReference type="Proteomes" id="UP001221217">
    <property type="component" value="Unassembled WGS sequence"/>
</dbReference>
<feature type="domain" description="6-hydroxymethylpterin diphosphokinase MptE-like" evidence="1">
    <location>
        <begin position="207"/>
        <end position="368"/>
    </location>
</feature>
<accession>A0AAJ1MPB0</accession>
<feature type="domain" description="Glycosyltransferase Maf N-terminal" evidence="2">
    <location>
        <begin position="49"/>
        <end position="127"/>
    </location>
</feature>
<name>A0AAJ1MPB0_9SPIO</name>
<gene>
    <name evidence="3" type="ORF">PQJ61_12085</name>
</gene>
<sequence>MFDSGIFDRNLLSLSLHNEELAIELTHTKTNSSISFKTSRTGCLVPFIVHNQREYSLHSLFDPEKEARRYSDSIKVGGYIVVLGFGAGYHIKALLDRKDINSILIIDRNIELFKSILGAIDLSDILSDPRVTLLVDKSPDYIKDFLPSNYLPAVTGDFSTISLRSRIESEKEYFNSVLNSIRNVLDTLSDDYTVQTWFGKRWFVNTVANLKSAEKAVTVLPPVRDVIIAAAGPSLEMQLNDLLQKSAENFLISTDTALSCLLKNGIKPDLVISIDCQQITYHHFMAGFPKDIPLVMDMASPPLLSRLSDKTFFFASAHPFSKYINRNWRKFPFVDTSGGNVTHAAISLADKLGARSIRIYGADFSYPEGKSYARGTYIYPYFTSKSIRTEPLESEFYRFLYRNDNITMLKTEYGYRYQTRPMLSYKERLESFAENINAGIIPVYGLGEPISVPVKKPASPSSQFFSAGVCRTSWREFLSSYKTKLKNLNVPDIPPSRYLAGLDFTDLDIWTTLFPAAAVLRKKYRDTDITSPEILREIRKWALDVIEQNLD</sequence>
<dbReference type="EMBL" id="JAQQAL010000025">
    <property type="protein sequence ID" value="MDC7227494.1"/>
    <property type="molecule type" value="Genomic_DNA"/>
</dbReference>
<evidence type="ECO:0000313" key="4">
    <source>
        <dbReference type="Proteomes" id="UP001221217"/>
    </source>
</evidence>
<dbReference type="PANTHER" id="PTHR41786:SF1">
    <property type="entry name" value="6-HYDROXYMETHYLPTERIN DIPHOSPHOKINASE MPTE-LIKE DOMAIN-CONTAINING PROTEIN"/>
    <property type="match status" value="1"/>
</dbReference>
<evidence type="ECO:0000259" key="2">
    <source>
        <dbReference type="Pfam" id="PF20157"/>
    </source>
</evidence>
<dbReference type="Pfam" id="PF20157">
    <property type="entry name" value="Maf_flag10_N"/>
    <property type="match status" value="1"/>
</dbReference>
<dbReference type="InterPro" id="IPR045376">
    <property type="entry name" value="Maf_N"/>
</dbReference>
<dbReference type="PANTHER" id="PTHR41786">
    <property type="entry name" value="MOTILITY ACCESSORY FACTOR MAF"/>
    <property type="match status" value="1"/>
</dbReference>